<dbReference type="GO" id="GO:0016787">
    <property type="term" value="F:hydrolase activity"/>
    <property type="evidence" value="ECO:0007669"/>
    <property type="project" value="UniProtKB-KW"/>
</dbReference>
<keyword evidence="1 3" id="KW-0378">Hydrolase</keyword>
<proteinExistence type="predicted"/>
<dbReference type="PANTHER" id="PTHR33886:SF8">
    <property type="entry name" value="UNSATURATED RHAMNOGALACTURONAN HYDROLASE (EUROFUNG)"/>
    <property type="match status" value="1"/>
</dbReference>
<accession>A0A7X4KKK0</accession>
<dbReference type="Proteomes" id="UP000450676">
    <property type="component" value="Unassembled WGS sequence"/>
</dbReference>
<evidence type="ECO:0000256" key="1">
    <source>
        <dbReference type="ARBA" id="ARBA00022801"/>
    </source>
</evidence>
<dbReference type="PANTHER" id="PTHR33886">
    <property type="entry name" value="UNSATURATED RHAMNOGALACTURONAN HYDROLASE (EUROFUNG)"/>
    <property type="match status" value="1"/>
</dbReference>
<evidence type="ECO:0000256" key="2">
    <source>
        <dbReference type="SAM" id="SignalP"/>
    </source>
</evidence>
<feature type="signal peptide" evidence="2">
    <location>
        <begin position="1"/>
        <end position="32"/>
    </location>
</feature>
<dbReference type="Pfam" id="PF07470">
    <property type="entry name" value="Glyco_hydro_88"/>
    <property type="match status" value="1"/>
</dbReference>
<organism evidence="3 4">
    <name type="scientific">Pseudoduganella aquatica</name>
    <dbReference type="NCBI Taxonomy" id="2660641"/>
    <lineage>
        <taxon>Bacteria</taxon>
        <taxon>Pseudomonadati</taxon>
        <taxon>Pseudomonadota</taxon>
        <taxon>Betaproteobacteria</taxon>
        <taxon>Burkholderiales</taxon>
        <taxon>Oxalobacteraceae</taxon>
        <taxon>Telluria group</taxon>
        <taxon>Pseudoduganella</taxon>
    </lineage>
</organism>
<feature type="chain" id="PRO_5030843241" evidence="2">
    <location>
        <begin position="33"/>
        <end position="389"/>
    </location>
</feature>
<evidence type="ECO:0000313" key="3">
    <source>
        <dbReference type="EMBL" id="MYN06103.1"/>
    </source>
</evidence>
<evidence type="ECO:0000313" key="4">
    <source>
        <dbReference type="Proteomes" id="UP000450676"/>
    </source>
</evidence>
<dbReference type="GO" id="GO:0005975">
    <property type="term" value="P:carbohydrate metabolic process"/>
    <property type="evidence" value="ECO:0007669"/>
    <property type="project" value="InterPro"/>
</dbReference>
<name>A0A7X4KKK0_9BURK</name>
<dbReference type="InterPro" id="IPR012341">
    <property type="entry name" value="6hp_glycosidase-like_sf"/>
</dbReference>
<dbReference type="EMBL" id="WWCU01000002">
    <property type="protein sequence ID" value="MYN06103.1"/>
    <property type="molecule type" value="Genomic_DNA"/>
</dbReference>
<gene>
    <name evidence="3" type="ORF">GTP77_02000</name>
</gene>
<protein>
    <submittedName>
        <fullName evidence="3">Glycoside hydrolase family 88 protein</fullName>
    </submittedName>
</protein>
<dbReference type="AlphaFoldDB" id="A0A7X4KKK0"/>
<dbReference type="InterPro" id="IPR008928">
    <property type="entry name" value="6-hairpin_glycosidase_sf"/>
</dbReference>
<dbReference type="RefSeq" id="WP_161070499.1">
    <property type="nucleotide sequence ID" value="NZ_CP086370.1"/>
</dbReference>
<dbReference type="SUPFAM" id="SSF48208">
    <property type="entry name" value="Six-hairpin glycosidases"/>
    <property type="match status" value="1"/>
</dbReference>
<sequence length="389" mass="42945">MKPTLPSRSAARLLGATLGLALLAGAPAAVHAAAAAPASAAAAQRAVTPAATLAVMQRVADWQLAHPSTYPEDDWTQAVGDAGMMALAGIATDTRYRDAMVSMGQRNEWKLGPSMYHADDYAVGQTYAELYLQLRDAKMIAPMRAQFDYMLAHPREGSLNWITPGVLHRWAWCDSLFMGPPAWARLAAATGEHRYLDFAVANWWRTSDYLYDKEEHLYYRDSRFFKQREANGRKMFWGRGNGWVMGGLVRMLQYVPANHPSRARFVQQFTEMSEKLLTLQQRDGMWRASLLDPASYPLQETSGTGLYTYALAYGVNEGILDRARFAPAVAKAWDALVANVDADGKLTHVQPIGEDPKAFDASSTDVYGVGAFLMAGSELHRMQTRGAAK</sequence>
<dbReference type="InterPro" id="IPR052043">
    <property type="entry name" value="PolySaccharide_Degr_Enz"/>
</dbReference>
<keyword evidence="4" id="KW-1185">Reference proteome</keyword>
<reference evidence="3 4" key="1">
    <citation type="submission" date="2019-12" db="EMBL/GenBank/DDBJ databases">
        <title>Novel species isolated from a subtropical stream in China.</title>
        <authorList>
            <person name="Lu H."/>
        </authorList>
    </citation>
    <scope>NUCLEOTIDE SEQUENCE [LARGE SCALE GENOMIC DNA]</scope>
    <source>
        <strain evidence="3 4">FT127W</strain>
    </source>
</reference>
<comment type="caution">
    <text evidence="3">The sequence shown here is derived from an EMBL/GenBank/DDBJ whole genome shotgun (WGS) entry which is preliminary data.</text>
</comment>
<dbReference type="Gene3D" id="1.50.10.10">
    <property type="match status" value="1"/>
</dbReference>
<keyword evidence="2" id="KW-0732">Signal</keyword>
<dbReference type="InterPro" id="IPR010905">
    <property type="entry name" value="Glyco_hydro_88"/>
</dbReference>